<dbReference type="Gene3D" id="1.20.1070.10">
    <property type="entry name" value="Rhodopsin 7-helix transmembrane proteins"/>
    <property type="match status" value="1"/>
</dbReference>
<evidence type="ECO:0000256" key="6">
    <source>
        <dbReference type="ARBA" id="ARBA00022692"/>
    </source>
</evidence>
<evidence type="ECO:0000256" key="12">
    <source>
        <dbReference type="ARBA" id="ARBA00023170"/>
    </source>
</evidence>
<evidence type="ECO:0000256" key="5">
    <source>
        <dbReference type="ARBA" id="ARBA00022475"/>
    </source>
</evidence>
<keyword evidence="13" id="KW-0325">Glycoprotein</keyword>
<keyword evidence="11" id="KW-1015">Disulfide bond</keyword>
<sequence>MSFMTTIDINASFSGNSDENTSSTRNLTVKNLYSIDKIAYSVTLATISLLSAVGNFLVTYTLLKKEESLSPSNRFVLSLTSSNFLLAVLVQPFLVVASITQEWIFGVIWCHLTAFAFLLVSTASILTLAAIAIDRYYAIVKTMSYTQTITQFKSMMILAGAWLHALLCSSPSLLGWIELSFNPISATCEPSWCEHSVYTLYVGLMCFVFPFLIMLFCYVNIFLVARSKYRKVGMGTISSSVSSGNRRDSTLRPVSNTELDMSRYTVRKQYWYTLNYNSQIKGIAIIFTIIGTFLFTWTPYVVNILWKITNRNIEVPDWFSRLSFCMAFVCSISYPVIYGLLNRSIRSDMRSILCTQRHFPQSSLEFFRRVHSDMGLSEHLRPVQSRVPQRSISYDCVDMSSLNRSAIHGAHCNSSHDSGTIISLIGENNSGMTPPCTMLPAELVISGSNLKTPFQKYHYCRKRSWTELTFQKTDLHENKVKIPK</sequence>
<dbReference type="InterPro" id="IPR000276">
    <property type="entry name" value="GPCR_Rhodpsn"/>
</dbReference>
<comment type="similarity">
    <text evidence="3 16">Belongs to the G-protein coupled receptor 1 family.</text>
</comment>
<proteinExistence type="inferred from homology"/>
<evidence type="ECO:0000256" key="3">
    <source>
        <dbReference type="ARBA" id="ARBA00010663"/>
    </source>
</evidence>
<keyword evidence="4" id="KW-0217">Developmental protein</keyword>
<protein>
    <submittedName>
        <fullName evidence="20">G-protein coupled receptor 161-like</fullName>
    </submittedName>
</protein>
<evidence type="ECO:0000259" key="18">
    <source>
        <dbReference type="PROSITE" id="PS50262"/>
    </source>
</evidence>
<reference evidence="20" key="1">
    <citation type="submission" date="2025-08" db="UniProtKB">
        <authorList>
            <consortium name="RefSeq"/>
        </authorList>
    </citation>
    <scope>IDENTIFICATION</scope>
    <source>
        <tissue evidence="20">Muscle</tissue>
    </source>
</reference>
<dbReference type="Proteomes" id="UP000694941">
    <property type="component" value="Unplaced"/>
</dbReference>
<keyword evidence="6 16" id="KW-0812">Transmembrane</keyword>
<dbReference type="InterPro" id="IPR017452">
    <property type="entry name" value="GPCR_Rhodpsn_7TM"/>
</dbReference>
<evidence type="ECO:0000256" key="7">
    <source>
        <dbReference type="ARBA" id="ARBA00022989"/>
    </source>
</evidence>
<accession>A0ABM1SFR0</accession>
<feature type="transmembrane region" description="Helical" evidence="17">
    <location>
        <begin position="103"/>
        <end position="133"/>
    </location>
</feature>
<feature type="transmembrane region" description="Helical" evidence="17">
    <location>
        <begin position="197"/>
        <end position="225"/>
    </location>
</feature>
<evidence type="ECO:0000256" key="11">
    <source>
        <dbReference type="ARBA" id="ARBA00023157"/>
    </source>
</evidence>
<dbReference type="SUPFAM" id="SSF81321">
    <property type="entry name" value="Family A G protein-coupled receptor-like"/>
    <property type="match status" value="1"/>
</dbReference>
<keyword evidence="19" id="KW-1185">Reference proteome</keyword>
<dbReference type="PANTHER" id="PTHR22752:SF10">
    <property type="entry name" value="G-PROTEIN COUPLED RECEPTOR 161"/>
    <property type="match status" value="1"/>
</dbReference>
<evidence type="ECO:0000256" key="2">
    <source>
        <dbReference type="ARBA" id="ARBA00004651"/>
    </source>
</evidence>
<dbReference type="PRINTS" id="PR00237">
    <property type="entry name" value="GPCRRHODOPSN"/>
</dbReference>
<keyword evidence="8 16" id="KW-0297">G-protein coupled receptor</keyword>
<keyword evidence="15" id="KW-0966">Cell projection</keyword>
<feature type="transmembrane region" description="Helical" evidence="17">
    <location>
        <begin position="318"/>
        <end position="341"/>
    </location>
</feature>
<comment type="subcellular location">
    <subcellularLocation>
        <location evidence="2">Cell membrane</location>
        <topology evidence="2">Multi-pass membrane protein</topology>
    </subcellularLocation>
    <subcellularLocation>
        <location evidence="1">Cell projection</location>
        <location evidence="1">Cilium membrane</location>
    </subcellularLocation>
</comment>
<keyword evidence="9" id="KW-0969">Cilium</keyword>
<keyword evidence="14 16" id="KW-0807">Transducer</keyword>
<evidence type="ECO:0000256" key="17">
    <source>
        <dbReference type="SAM" id="Phobius"/>
    </source>
</evidence>
<dbReference type="RefSeq" id="XP_022242465.1">
    <property type="nucleotide sequence ID" value="XM_022386757.1"/>
</dbReference>
<evidence type="ECO:0000313" key="19">
    <source>
        <dbReference type="Proteomes" id="UP000694941"/>
    </source>
</evidence>
<keyword evidence="5" id="KW-1003">Cell membrane</keyword>
<keyword evidence="12 16" id="KW-0675">Receptor</keyword>
<dbReference type="PROSITE" id="PS50262">
    <property type="entry name" value="G_PROTEIN_RECEP_F1_2"/>
    <property type="match status" value="1"/>
</dbReference>
<evidence type="ECO:0000256" key="14">
    <source>
        <dbReference type="ARBA" id="ARBA00023224"/>
    </source>
</evidence>
<evidence type="ECO:0000256" key="16">
    <source>
        <dbReference type="RuleBase" id="RU000688"/>
    </source>
</evidence>
<feature type="domain" description="G-protein coupled receptors family 1 profile" evidence="18">
    <location>
        <begin position="54"/>
        <end position="338"/>
    </location>
</feature>
<dbReference type="PROSITE" id="PS00237">
    <property type="entry name" value="G_PROTEIN_RECEP_F1_1"/>
    <property type="match status" value="1"/>
</dbReference>
<feature type="transmembrane region" description="Helical" evidence="17">
    <location>
        <begin position="38"/>
        <end position="63"/>
    </location>
</feature>
<evidence type="ECO:0000256" key="15">
    <source>
        <dbReference type="ARBA" id="ARBA00023273"/>
    </source>
</evidence>
<gene>
    <name evidence="20" type="primary">LOC106460119</name>
</gene>
<evidence type="ECO:0000256" key="4">
    <source>
        <dbReference type="ARBA" id="ARBA00022473"/>
    </source>
</evidence>
<evidence type="ECO:0000256" key="10">
    <source>
        <dbReference type="ARBA" id="ARBA00023136"/>
    </source>
</evidence>
<evidence type="ECO:0000313" key="20">
    <source>
        <dbReference type="RefSeq" id="XP_022242465.1"/>
    </source>
</evidence>
<keyword evidence="7 17" id="KW-1133">Transmembrane helix</keyword>
<dbReference type="Pfam" id="PF00001">
    <property type="entry name" value="7tm_1"/>
    <property type="match status" value="1"/>
</dbReference>
<evidence type="ECO:0000256" key="8">
    <source>
        <dbReference type="ARBA" id="ARBA00023040"/>
    </source>
</evidence>
<keyword evidence="10 17" id="KW-0472">Membrane</keyword>
<dbReference type="PANTHER" id="PTHR22752">
    <property type="entry name" value="G PROTEIN-COUPLED RECEPTOR"/>
    <property type="match status" value="1"/>
</dbReference>
<organism evidence="19 20">
    <name type="scientific">Limulus polyphemus</name>
    <name type="common">Atlantic horseshoe crab</name>
    <dbReference type="NCBI Taxonomy" id="6850"/>
    <lineage>
        <taxon>Eukaryota</taxon>
        <taxon>Metazoa</taxon>
        <taxon>Ecdysozoa</taxon>
        <taxon>Arthropoda</taxon>
        <taxon>Chelicerata</taxon>
        <taxon>Merostomata</taxon>
        <taxon>Xiphosura</taxon>
        <taxon>Limulidae</taxon>
        <taxon>Limulus</taxon>
    </lineage>
</organism>
<name>A0ABM1SFR0_LIMPO</name>
<dbReference type="GeneID" id="106460119"/>
<feature type="transmembrane region" description="Helical" evidence="17">
    <location>
        <begin position="75"/>
        <end position="97"/>
    </location>
</feature>
<evidence type="ECO:0000256" key="9">
    <source>
        <dbReference type="ARBA" id="ARBA00023069"/>
    </source>
</evidence>
<feature type="transmembrane region" description="Helical" evidence="17">
    <location>
        <begin position="154"/>
        <end position="177"/>
    </location>
</feature>
<evidence type="ECO:0000256" key="1">
    <source>
        <dbReference type="ARBA" id="ARBA00004309"/>
    </source>
</evidence>
<feature type="transmembrane region" description="Helical" evidence="17">
    <location>
        <begin position="283"/>
        <end position="306"/>
    </location>
</feature>
<evidence type="ECO:0000256" key="13">
    <source>
        <dbReference type="ARBA" id="ARBA00023180"/>
    </source>
</evidence>